<dbReference type="Pfam" id="PF00581">
    <property type="entry name" value="Rhodanese"/>
    <property type="match status" value="1"/>
</dbReference>
<dbReference type="InterPro" id="IPR050229">
    <property type="entry name" value="GlpE_sulfurtransferase"/>
</dbReference>
<dbReference type="CDD" id="cd00158">
    <property type="entry name" value="RHOD"/>
    <property type="match status" value="1"/>
</dbReference>
<evidence type="ECO:0000313" key="2">
    <source>
        <dbReference type="EMBL" id="MBE4907514.1"/>
    </source>
</evidence>
<name>A0ABR9QGZ8_9BACI</name>
<evidence type="ECO:0000313" key="3">
    <source>
        <dbReference type="Proteomes" id="UP001516662"/>
    </source>
</evidence>
<dbReference type="Proteomes" id="UP001516662">
    <property type="component" value="Unassembled WGS sequence"/>
</dbReference>
<dbReference type="RefSeq" id="WP_193534994.1">
    <property type="nucleotide sequence ID" value="NZ_JADCLJ010000011.1"/>
</dbReference>
<dbReference type="EMBL" id="JADCLJ010000011">
    <property type="protein sequence ID" value="MBE4907514.1"/>
    <property type="molecule type" value="Genomic_DNA"/>
</dbReference>
<feature type="domain" description="Rhodanese" evidence="1">
    <location>
        <begin position="33"/>
        <end position="128"/>
    </location>
</feature>
<dbReference type="PANTHER" id="PTHR43031:SF17">
    <property type="entry name" value="SULFURTRANSFERASE YTWF-RELATED"/>
    <property type="match status" value="1"/>
</dbReference>
<accession>A0ABR9QGZ8</accession>
<dbReference type="PANTHER" id="PTHR43031">
    <property type="entry name" value="FAD-DEPENDENT OXIDOREDUCTASE"/>
    <property type="match status" value="1"/>
</dbReference>
<evidence type="ECO:0000259" key="1">
    <source>
        <dbReference type="SMART" id="SM00450"/>
    </source>
</evidence>
<dbReference type="InterPro" id="IPR001763">
    <property type="entry name" value="Rhodanese-like_dom"/>
</dbReference>
<keyword evidence="3" id="KW-1185">Reference proteome</keyword>
<dbReference type="InterPro" id="IPR036873">
    <property type="entry name" value="Rhodanese-like_dom_sf"/>
</dbReference>
<gene>
    <name evidence="2" type="ORF">IMZ08_05480</name>
</gene>
<reference evidence="2 3" key="1">
    <citation type="submission" date="2020-10" db="EMBL/GenBank/DDBJ databases">
        <title>Bacillus sp. HD4P25, an endophyte from a halophyte.</title>
        <authorList>
            <person name="Sun J.-Q."/>
        </authorList>
    </citation>
    <scope>NUCLEOTIDE SEQUENCE [LARGE SCALE GENOMIC DNA]</scope>
    <source>
        <strain evidence="2 3">YIM 93174</strain>
    </source>
</reference>
<dbReference type="Gene3D" id="3.40.250.10">
    <property type="entry name" value="Rhodanese-like domain"/>
    <property type="match status" value="1"/>
</dbReference>
<comment type="caution">
    <text evidence="2">The sequence shown here is derived from an EMBL/GenBank/DDBJ whole genome shotgun (WGS) entry which is preliminary data.</text>
</comment>
<sequence>MSKKLLVIIPIVLVLVFMGMNMTNSKGITSITTEELAEKLDSSTENVVFVDVREVDEFQEGHVEGMINVPLSTLKENYNQIPIDSEIVLFCRSGNRSMQAAQILQDLGYKKIINVEGGIMSWTGPTVN</sequence>
<dbReference type="SUPFAM" id="SSF52821">
    <property type="entry name" value="Rhodanese/Cell cycle control phosphatase"/>
    <property type="match status" value="1"/>
</dbReference>
<organism evidence="2 3">
    <name type="scientific">Litchfieldia luteola</name>
    <dbReference type="NCBI Taxonomy" id="682179"/>
    <lineage>
        <taxon>Bacteria</taxon>
        <taxon>Bacillati</taxon>
        <taxon>Bacillota</taxon>
        <taxon>Bacilli</taxon>
        <taxon>Bacillales</taxon>
        <taxon>Bacillaceae</taxon>
        <taxon>Litchfieldia</taxon>
    </lineage>
</organism>
<protein>
    <submittedName>
        <fullName evidence="2">Rhodanese-like domain-containing protein</fullName>
    </submittedName>
</protein>
<proteinExistence type="predicted"/>
<dbReference type="SMART" id="SM00450">
    <property type="entry name" value="RHOD"/>
    <property type="match status" value="1"/>
</dbReference>